<gene>
    <name evidence="1" type="ORF">MRB53_016171</name>
</gene>
<reference evidence="1 2" key="1">
    <citation type="journal article" date="2022" name="Hortic Res">
        <title>A haplotype resolved chromosomal level avocado genome allows analysis of novel avocado genes.</title>
        <authorList>
            <person name="Nath O."/>
            <person name="Fletcher S.J."/>
            <person name="Hayward A."/>
            <person name="Shaw L.M."/>
            <person name="Masouleh A.K."/>
            <person name="Furtado A."/>
            <person name="Henry R.J."/>
            <person name="Mitter N."/>
        </authorList>
    </citation>
    <scope>NUCLEOTIDE SEQUENCE [LARGE SCALE GENOMIC DNA]</scope>
    <source>
        <strain evidence="2">cv. Hass</strain>
    </source>
</reference>
<evidence type="ECO:0000313" key="2">
    <source>
        <dbReference type="Proteomes" id="UP001234297"/>
    </source>
</evidence>
<dbReference type="Proteomes" id="UP001234297">
    <property type="component" value="Chromosome 5"/>
</dbReference>
<name>A0ACC2M159_PERAE</name>
<keyword evidence="2" id="KW-1185">Reference proteome</keyword>
<sequence length="163" mass="18383">MNTHTDRDHLTIRTKTFRLKVPLRTKPSPVPRSVAGVRPSSCRCQVFRDEERFTSSEAVDIICDSEREIDSGHDDQNTPYRQSLSFQSEASDGPESWPGCQTKWRGLPDNQPIDSINRAGGGLRPLFLYVGVNLLVFASLCFIGIDCNQVLSLFEWKLYASFA</sequence>
<proteinExistence type="predicted"/>
<organism evidence="1 2">
    <name type="scientific">Persea americana</name>
    <name type="common">Avocado</name>
    <dbReference type="NCBI Taxonomy" id="3435"/>
    <lineage>
        <taxon>Eukaryota</taxon>
        <taxon>Viridiplantae</taxon>
        <taxon>Streptophyta</taxon>
        <taxon>Embryophyta</taxon>
        <taxon>Tracheophyta</taxon>
        <taxon>Spermatophyta</taxon>
        <taxon>Magnoliopsida</taxon>
        <taxon>Magnoliidae</taxon>
        <taxon>Laurales</taxon>
        <taxon>Lauraceae</taxon>
        <taxon>Persea</taxon>
    </lineage>
</organism>
<evidence type="ECO:0000313" key="1">
    <source>
        <dbReference type="EMBL" id="KAJ8639477.1"/>
    </source>
</evidence>
<protein>
    <submittedName>
        <fullName evidence="1">Uncharacterized protein</fullName>
    </submittedName>
</protein>
<accession>A0ACC2M159</accession>
<dbReference type="EMBL" id="CM056813">
    <property type="protein sequence ID" value="KAJ8639477.1"/>
    <property type="molecule type" value="Genomic_DNA"/>
</dbReference>
<comment type="caution">
    <text evidence="1">The sequence shown here is derived from an EMBL/GenBank/DDBJ whole genome shotgun (WGS) entry which is preliminary data.</text>
</comment>